<protein>
    <submittedName>
        <fullName evidence="2">Phage envelope protein</fullName>
    </submittedName>
</protein>
<dbReference type="SUPFAM" id="SSF160419">
    <property type="entry name" value="YdfO-like"/>
    <property type="match status" value="1"/>
</dbReference>
<keyword evidence="2" id="KW-0946">Virion</keyword>
<evidence type="ECO:0000313" key="3">
    <source>
        <dbReference type="Proteomes" id="UP001152651"/>
    </source>
</evidence>
<reference evidence="2" key="1">
    <citation type="submission" date="2022-05" db="EMBL/GenBank/DDBJ databases">
        <authorList>
            <person name="Blom J."/>
        </authorList>
    </citation>
    <scope>NUCLEOTIDE SEQUENCE</scope>
    <source>
        <strain evidence="2">Type strain: CPO20170097</strain>
    </source>
</reference>
<gene>
    <name evidence="2" type="ORF">FBBNIHIM_10260</name>
</gene>
<sequence>MLTLISIIVTIAIIIIEALIILRTLFSEARTQITLHELIKELKKQNIVFYVHFVSTGNVNLVDNAGCIRIIEGEYSLKRVNLRANEDLIRAASRRHFAGEIGYEEYCSLVASAGVYKWIVDIKQMTRKYVGLSDKVIFCEEITPVISNERVWRYN</sequence>
<dbReference type="Proteomes" id="UP001152651">
    <property type="component" value="Unassembled WGS sequence"/>
</dbReference>
<comment type="caution">
    <text evidence="2">The sequence shown here is derived from an EMBL/GenBank/DDBJ whole genome shotgun (WGS) entry which is preliminary data.</text>
</comment>
<dbReference type="Pfam" id="PF07166">
    <property type="entry name" value="DUF1398"/>
    <property type="match status" value="1"/>
</dbReference>
<organism evidence="2 3">
    <name type="scientific">Pseudocitrobacter vendiensis</name>
    <dbReference type="NCBI Taxonomy" id="2488306"/>
    <lineage>
        <taxon>Bacteria</taxon>
        <taxon>Pseudomonadati</taxon>
        <taxon>Pseudomonadota</taxon>
        <taxon>Gammaproteobacteria</taxon>
        <taxon>Enterobacterales</taxon>
        <taxon>Enterobacteriaceae</taxon>
        <taxon>Pseudocitrobacter</taxon>
    </lineage>
</organism>
<accession>A0ABM9F8S4</accession>
<keyword evidence="1" id="KW-1133">Transmembrane helix</keyword>
<name>A0ABM9F8S4_9ENTR</name>
<keyword evidence="2" id="KW-0261">Viral envelope protein</keyword>
<dbReference type="RefSeq" id="WP_253897814.1">
    <property type="nucleotide sequence ID" value="NZ_CALSBS010000007.1"/>
</dbReference>
<keyword evidence="1" id="KW-0472">Membrane</keyword>
<proteinExistence type="predicted"/>
<dbReference type="EMBL" id="CALSBS010000007">
    <property type="protein sequence ID" value="CAH6637194.1"/>
    <property type="molecule type" value="Genomic_DNA"/>
</dbReference>
<evidence type="ECO:0000313" key="2">
    <source>
        <dbReference type="EMBL" id="CAH6637194.1"/>
    </source>
</evidence>
<feature type="transmembrane region" description="Helical" evidence="1">
    <location>
        <begin position="6"/>
        <end position="26"/>
    </location>
</feature>
<evidence type="ECO:0000256" key="1">
    <source>
        <dbReference type="SAM" id="Phobius"/>
    </source>
</evidence>
<dbReference type="InterPro" id="IPR036696">
    <property type="entry name" value="YdfO-like_sf"/>
</dbReference>
<dbReference type="InterPro" id="IPR009833">
    <property type="entry name" value="DUF1398"/>
</dbReference>
<keyword evidence="3" id="KW-1185">Reference proteome</keyword>
<keyword evidence="1" id="KW-0812">Transmembrane</keyword>
<dbReference type="Gene3D" id="3.30.1810.10">
    <property type="entry name" value="YdfO-like"/>
    <property type="match status" value="1"/>
</dbReference>